<evidence type="ECO:0000313" key="2">
    <source>
        <dbReference type="Ensembl" id="ENSMMDP00005047355.1"/>
    </source>
</evidence>
<dbReference type="Proteomes" id="UP000472263">
    <property type="component" value="Chromosome 18"/>
</dbReference>
<dbReference type="InterPro" id="IPR016187">
    <property type="entry name" value="CTDL_fold"/>
</dbReference>
<dbReference type="PANTHER" id="PTHR45784">
    <property type="entry name" value="C-TYPE LECTIN DOMAIN FAMILY 20 MEMBER A-RELATED"/>
    <property type="match status" value="1"/>
</dbReference>
<dbReference type="InParanoid" id="A0A667ZX87"/>
<dbReference type="PROSITE" id="PS50041">
    <property type="entry name" value="C_TYPE_LECTIN_2"/>
    <property type="match status" value="1"/>
</dbReference>
<dbReference type="GeneTree" id="ENSGT01100000263473"/>
<dbReference type="SMART" id="SM00034">
    <property type="entry name" value="CLECT"/>
    <property type="match status" value="1"/>
</dbReference>
<protein>
    <recommendedName>
        <fullName evidence="1">C-type lectin domain-containing protein</fullName>
    </recommendedName>
</protein>
<dbReference type="Pfam" id="PF00059">
    <property type="entry name" value="Lectin_C"/>
    <property type="match status" value="1"/>
</dbReference>
<name>A0A667ZX87_9TELE</name>
<reference evidence="2" key="1">
    <citation type="submission" date="2019-06" db="EMBL/GenBank/DDBJ databases">
        <authorList>
            <consortium name="Wellcome Sanger Institute Data Sharing"/>
        </authorList>
    </citation>
    <scope>NUCLEOTIDE SEQUENCE [LARGE SCALE GENOMIC DNA]</scope>
</reference>
<sequence>MENSTSGSYIYVNERKNWTDAQRYCRQHYTDLASARSQTENEKIREVAPGHTIFWIGLFRRPWSSWSGGSNSSFRFWIHGQPDNKYSDELCAMSELRPMYSGRWTDKDCSVRGHFICHEFNISGLCGRPE</sequence>
<evidence type="ECO:0000259" key="1">
    <source>
        <dbReference type="PROSITE" id="PS50041"/>
    </source>
</evidence>
<reference evidence="2" key="2">
    <citation type="submission" date="2025-08" db="UniProtKB">
        <authorList>
            <consortium name="Ensembl"/>
        </authorList>
    </citation>
    <scope>IDENTIFICATION</scope>
</reference>
<reference evidence="2" key="3">
    <citation type="submission" date="2025-09" db="UniProtKB">
        <authorList>
            <consortium name="Ensembl"/>
        </authorList>
    </citation>
    <scope>IDENTIFICATION</scope>
</reference>
<dbReference type="AlphaFoldDB" id="A0A667ZX87"/>
<dbReference type="InterPro" id="IPR001304">
    <property type="entry name" value="C-type_lectin-like"/>
</dbReference>
<dbReference type="SUPFAM" id="SSF56436">
    <property type="entry name" value="C-type lectin-like"/>
    <property type="match status" value="1"/>
</dbReference>
<dbReference type="PANTHER" id="PTHR45784:SF3">
    <property type="entry name" value="C-TYPE LECTIN DOMAIN FAMILY 4 MEMBER K-LIKE-RELATED"/>
    <property type="match status" value="1"/>
</dbReference>
<feature type="domain" description="C-type lectin" evidence="1">
    <location>
        <begin position="4"/>
        <end position="118"/>
    </location>
</feature>
<accession>A0A667ZX87</accession>
<dbReference type="InterPro" id="IPR016186">
    <property type="entry name" value="C-type_lectin-like/link_sf"/>
</dbReference>
<evidence type="ECO:0000313" key="3">
    <source>
        <dbReference type="Proteomes" id="UP000472263"/>
    </source>
</evidence>
<organism evidence="2 3">
    <name type="scientific">Myripristis murdjan</name>
    <name type="common">pinecone soldierfish</name>
    <dbReference type="NCBI Taxonomy" id="586833"/>
    <lineage>
        <taxon>Eukaryota</taxon>
        <taxon>Metazoa</taxon>
        <taxon>Chordata</taxon>
        <taxon>Craniata</taxon>
        <taxon>Vertebrata</taxon>
        <taxon>Euteleostomi</taxon>
        <taxon>Actinopterygii</taxon>
        <taxon>Neopterygii</taxon>
        <taxon>Teleostei</taxon>
        <taxon>Neoteleostei</taxon>
        <taxon>Acanthomorphata</taxon>
        <taxon>Holocentriformes</taxon>
        <taxon>Holocentridae</taxon>
        <taxon>Myripristis</taxon>
    </lineage>
</organism>
<proteinExistence type="predicted"/>
<dbReference type="Ensembl" id="ENSMMDT00005048298.1">
    <property type="protein sequence ID" value="ENSMMDP00005047355.1"/>
    <property type="gene ID" value="ENSMMDG00005021608.1"/>
</dbReference>
<dbReference type="Gene3D" id="3.10.100.10">
    <property type="entry name" value="Mannose-Binding Protein A, subunit A"/>
    <property type="match status" value="1"/>
</dbReference>
<keyword evidence="3" id="KW-1185">Reference proteome</keyword>